<dbReference type="Proteomes" id="UP001176940">
    <property type="component" value="Unassembled WGS sequence"/>
</dbReference>
<evidence type="ECO:0000259" key="2">
    <source>
        <dbReference type="SMART" id="SM00055"/>
    </source>
</evidence>
<dbReference type="InterPro" id="IPR001060">
    <property type="entry name" value="FCH_dom"/>
</dbReference>
<name>A0ABN9LDG4_9NEOB</name>
<feature type="non-terminal residue" evidence="3">
    <location>
        <position position="1"/>
    </location>
</feature>
<dbReference type="PANTHER" id="PTHR14166">
    <property type="entry name" value="SLIT-ROBO RHO GTPASE ACTIVATING PROTEIN"/>
    <property type="match status" value="1"/>
</dbReference>
<dbReference type="SUPFAM" id="SSF103657">
    <property type="entry name" value="BAR/IMD domain-like"/>
    <property type="match status" value="1"/>
</dbReference>
<evidence type="ECO:0000313" key="4">
    <source>
        <dbReference type="Proteomes" id="UP001176940"/>
    </source>
</evidence>
<dbReference type="InterPro" id="IPR027267">
    <property type="entry name" value="AH/BAR_dom_sf"/>
</dbReference>
<gene>
    <name evidence="3" type="ORF">RIMI_LOCUS6391413</name>
</gene>
<dbReference type="SMART" id="SM00055">
    <property type="entry name" value="FCH"/>
    <property type="match status" value="1"/>
</dbReference>
<protein>
    <recommendedName>
        <fullName evidence="2">FCH domain-containing protein</fullName>
    </recommendedName>
</protein>
<dbReference type="Pfam" id="PF00611">
    <property type="entry name" value="FCH"/>
    <property type="match status" value="1"/>
</dbReference>
<organism evidence="3 4">
    <name type="scientific">Ranitomeya imitator</name>
    <name type="common">mimic poison frog</name>
    <dbReference type="NCBI Taxonomy" id="111125"/>
    <lineage>
        <taxon>Eukaryota</taxon>
        <taxon>Metazoa</taxon>
        <taxon>Chordata</taxon>
        <taxon>Craniata</taxon>
        <taxon>Vertebrata</taxon>
        <taxon>Euteleostomi</taxon>
        <taxon>Amphibia</taxon>
        <taxon>Batrachia</taxon>
        <taxon>Anura</taxon>
        <taxon>Neobatrachia</taxon>
        <taxon>Hyloidea</taxon>
        <taxon>Dendrobatidae</taxon>
        <taxon>Dendrobatinae</taxon>
        <taxon>Ranitomeya</taxon>
    </lineage>
</organism>
<dbReference type="InterPro" id="IPR051627">
    <property type="entry name" value="SLIT-ROBO_RhoGAP"/>
</dbReference>
<evidence type="ECO:0000256" key="1">
    <source>
        <dbReference type="ARBA" id="ARBA00023054"/>
    </source>
</evidence>
<dbReference type="Gene3D" id="1.20.1270.60">
    <property type="entry name" value="Arfaptin homology (AH) domain/BAR domain"/>
    <property type="match status" value="1"/>
</dbReference>
<dbReference type="EMBL" id="CAUEEQ010011450">
    <property type="protein sequence ID" value="CAJ0935668.1"/>
    <property type="molecule type" value="Genomic_DNA"/>
</dbReference>
<comment type="caution">
    <text evidence="3">The sequence shown here is derived from an EMBL/GenBank/DDBJ whole genome shotgun (WGS) entry which is preliminary data.</text>
</comment>
<proteinExistence type="predicted"/>
<evidence type="ECO:0000313" key="3">
    <source>
        <dbReference type="EMBL" id="CAJ0935668.1"/>
    </source>
</evidence>
<sequence>IRSQLIEQGKCIDAQVEHRQQLLQELSEFLRRKAEINLEYSRNLEKLCDRFSSKIRNSKEHHRKDQPLLSPINCLYMVLNHTRQESRDYAAISDVYSSHLIPRLTHTGEDLIRLTKKIVLPKSPPYAVSLPPPPQSKDISAQQQEDLMKLVSELQGLMRRLMNTPISCLLLLLLSVEYNSQHSPLLLLITAPAPVPGISANNTAVPRHRNMSH</sequence>
<keyword evidence="1" id="KW-0175">Coiled coil</keyword>
<reference evidence="3" key="1">
    <citation type="submission" date="2023-07" db="EMBL/GenBank/DDBJ databases">
        <authorList>
            <person name="Stuckert A."/>
        </authorList>
    </citation>
    <scope>NUCLEOTIDE SEQUENCE</scope>
</reference>
<keyword evidence="4" id="KW-1185">Reference proteome</keyword>
<feature type="domain" description="FCH" evidence="2">
    <location>
        <begin position="1"/>
        <end position="96"/>
    </location>
</feature>
<accession>A0ABN9LDG4</accession>